<dbReference type="RefSeq" id="WP_152716606.1">
    <property type="nucleotide sequence ID" value="NZ_VOSJ01000281.1"/>
</dbReference>
<keyword evidence="2" id="KW-1185">Reference proteome</keyword>
<gene>
    <name evidence="1" type="ORF">FS320_32765</name>
</gene>
<name>A0A5N7MUF8_9HYPH</name>
<dbReference type="Proteomes" id="UP000403266">
    <property type="component" value="Unassembled WGS sequence"/>
</dbReference>
<evidence type="ECO:0000313" key="1">
    <source>
        <dbReference type="EMBL" id="MPR29724.1"/>
    </source>
</evidence>
<dbReference type="AlphaFoldDB" id="A0A5N7MUF8"/>
<proteinExistence type="predicted"/>
<protein>
    <submittedName>
        <fullName evidence="1">Uncharacterized protein</fullName>
    </submittedName>
</protein>
<dbReference type="EMBL" id="VOSK01000261">
    <property type="protein sequence ID" value="MPR29724.1"/>
    <property type="molecule type" value="Genomic_DNA"/>
</dbReference>
<accession>A0A5N7MUF8</accession>
<sequence>MTPSISNALMTAAFLATLYSSREGEDKAISNAFKVINVLARKALTEAGIEPHDPVRMPTFIRWNGKAGGYDIGRVHADPQDRTKDREEVLGSGLPYMEALTRLMAIEGDAVQRSDIAPVADRALDIIHDHVMGRGDWDDPMIIRLLCEFIDGKEMQQSLAAWLEADKAAEEAEDAADGMPADRILATFIPQIVVFDQPVEIEGRRRIDVCQATPRFTR</sequence>
<organism evidence="1 2">
    <name type="scientific">Microvirga tunisiensis</name>
    <dbReference type="NCBI Taxonomy" id="2108360"/>
    <lineage>
        <taxon>Bacteria</taxon>
        <taxon>Pseudomonadati</taxon>
        <taxon>Pseudomonadota</taxon>
        <taxon>Alphaproteobacteria</taxon>
        <taxon>Hyphomicrobiales</taxon>
        <taxon>Methylobacteriaceae</taxon>
        <taxon>Microvirga</taxon>
    </lineage>
</organism>
<comment type="caution">
    <text evidence="1">The sequence shown here is derived from an EMBL/GenBank/DDBJ whole genome shotgun (WGS) entry which is preliminary data.</text>
</comment>
<evidence type="ECO:0000313" key="2">
    <source>
        <dbReference type="Proteomes" id="UP000403266"/>
    </source>
</evidence>
<reference evidence="1 2" key="1">
    <citation type="journal article" date="2019" name="Syst. Appl. Microbiol.">
        <title>Microvirga tunisiensis sp. nov., a root nodule symbiotic bacterium isolated from Lupinus micranthus and L. luteus grown in Northern Tunisia.</title>
        <authorList>
            <person name="Msaddak A."/>
            <person name="Rejili M."/>
            <person name="Duran D."/>
            <person name="Mars M."/>
            <person name="Palacios J.M."/>
            <person name="Ruiz-Argueso T."/>
            <person name="Rey L."/>
            <person name="Imperial J."/>
        </authorList>
    </citation>
    <scope>NUCLEOTIDE SEQUENCE [LARGE SCALE GENOMIC DNA]</scope>
    <source>
        <strain evidence="1 2">Lmie10</strain>
    </source>
</reference>